<feature type="domain" description="Histidine kinase" evidence="9">
    <location>
        <begin position="864"/>
        <end position="970"/>
    </location>
</feature>
<dbReference type="InterPro" id="IPR005467">
    <property type="entry name" value="His_kinase_dom"/>
</dbReference>
<evidence type="ECO:0000313" key="10">
    <source>
        <dbReference type="EMBL" id="NYJ33772.1"/>
    </source>
</evidence>
<dbReference type="InterPro" id="IPR050428">
    <property type="entry name" value="TCS_sensor_his_kinase"/>
</dbReference>
<evidence type="ECO:0000256" key="2">
    <source>
        <dbReference type="ARBA" id="ARBA00012438"/>
    </source>
</evidence>
<feature type="compositionally biased region" description="Low complexity" evidence="8">
    <location>
        <begin position="363"/>
        <end position="382"/>
    </location>
</feature>
<dbReference type="PANTHER" id="PTHR45436">
    <property type="entry name" value="SENSOR HISTIDINE KINASE YKOH"/>
    <property type="match status" value="1"/>
</dbReference>
<dbReference type="PANTHER" id="PTHR45436:SF5">
    <property type="entry name" value="SENSOR HISTIDINE KINASE TRCS"/>
    <property type="match status" value="1"/>
</dbReference>
<feature type="compositionally biased region" description="Basic and acidic residues" evidence="8">
    <location>
        <begin position="461"/>
        <end position="475"/>
    </location>
</feature>
<evidence type="ECO:0000256" key="1">
    <source>
        <dbReference type="ARBA" id="ARBA00000085"/>
    </source>
</evidence>
<feature type="region of interest" description="Disordered" evidence="8">
    <location>
        <begin position="662"/>
        <end position="744"/>
    </location>
</feature>
<evidence type="ECO:0000259" key="9">
    <source>
        <dbReference type="PROSITE" id="PS50109"/>
    </source>
</evidence>
<feature type="compositionally biased region" description="Polar residues" evidence="8">
    <location>
        <begin position="1008"/>
        <end position="1022"/>
    </location>
</feature>
<dbReference type="PROSITE" id="PS50109">
    <property type="entry name" value="HIS_KIN"/>
    <property type="match status" value="1"/>
</dbReference>
<dbReference type="EMBL" id="JACCFS010000001">
    <property type="protein sequence ID" value="NYJ33772.1"/>
    <property type="molecule type" value="Genomic_DNA"/>
</dbReference>
<feature type="compositionally biased region" description="Pro residues" evidence="8">
    <location>
        <begin position="1053"/>
        <end position="1062"/>
    </location>
</feature>
<accession>A0A7Z0EKI0</accession>
<keyword evidence="4" id="KW-0808">Transferase</keyword>
<feature type="compositionally biased region" description="Low complexity" evidence="8">
    <location>
        <begin position="727"/>
        <end position="744"/>
    </location>
</feature>
<evidence type="ECO:0000256" key="7">
    <source>
        <dbReference type="ARBA" id="ARBA00022989"/>
    </source>
</evidence>
<evidence type="ECO:0000256" key="6">
    <source>
        <dbReference type="ARBA" id="ARBA00022777"/>
    </source>
</evidence>
<name>A0A7Z0EKI0_9ACTN</name>
<dbReference type="InterPro" id="IPR036890">
    <property type="entry name" value="HATPase_C_sf"/>
</dbReference>
<proteinExistence type="predicted"/>
<feature type="compositionally biased region" description="Basic and acidic residues" evidence="8">
    <location>
        <begin position="1063"/>
        <end position="1094"/>
    </location>
</feature>
<protein>
    <recommendedName>
        <fullName evidence="2">histidine kinase</fullName>
        <ecNumber evidence="2">2.7.13.3</ecNumber>
    </recommendedName>
</protein>
<keyword evidence="3" id="KW-0597">Phosphoprotein</keyword>
<dbReference type="SMART" id="SM00387">
    <property type="entry name" value="HATPase_c"/>
    <property type="match status" value="1"/>
</dbReference>
<evidence type="ECO:0000313" key="11">
    <source>
        <dbReference type="Proteomes" id="UP000572051"/>
    </source>
</evidence>
<keyword evidence="5" id="KW-0812">Transmembrane</keyword>
<comment type="catalytic activity">
    <reaction evidence="1">
        <text>ATP + protein L-histidine = ADP + protein N-phospho-L-histidine.</text>
        <dbReference type="EC" id="2.7.13.3"/>
    </reaction>
</comment>
<dbReference type="InterPro" id="IPR003594">
    <property type="entry name" value="HATPase_dom"/>
</dbReference>
<reference evidence="10 11" key="1">
    <citation type="submission" date="2020-07" db="EMBL/GenBank/DDBJ databases">
        <title>Sequencing the genomes of 1000 actinobacteria strains.</title>
        <authorList>
            <person name="Klenk H.-P."/>
        </authorList>
    </citation>
    <scope>NUCLEOTIDE SEQUENCE [LARGE SCALE GENOMIC DNA]</scope>
    <source>
        <strain evidence="10 11">DSM 44442</strain>
    </source>
</reference>
<comment type="caution">
    <text evidence="10">The sequence shown here is derived from an EMBL/GenBank/DDBJ whole genome shotgun (WGS) entry which is preliminary data.</text>
</comment>
<feature type="compositionally biased region" description="Basic and acidic residues" evidence="8">
    <location>
        <begin position="670"/>
        <end position="704"/>
    </location>
</feature>
<feature type="region of interest" description="Disordered" evidence="8">
    <location>
        <begin position="1"/>
        <end position="605"/>
    </location>
</feature>
<keyword evidence="7" id="KW-1133">Transmembrane helix</keyword>
<dbReference type="GO" id="GO:0000160">
    <property type="term" value="P:phosphorelay signal transduction system"/>
    <property type="evidence" value="ECO:0007669"/>
    <property type="project" value="TreeGrafter"/>
</dbReference>
<evidence type="ECO:0000256" key="3">
    <source>
        <dbReference type="ARBA" id="ARBA00022553"/>
    </source>
</evidence>
<dbReference type="SUPFAM" id="SSF55874">
    <property type="entry name" value="ATPase domain of HSP90 chaperone/DNA topoisomerase II/histidine kinase"/>
    <property type="match status" value="1"/>
</dbReference>
<evidence type="ECO:0000256" key="4">
    <source>
        <dbReference type="ARBA" id="ARBA00022679"/>
    </source>
</evidence>
<dbReference type="GO" id="GO:0004673">
    <property type="term" value="F:protein histidine kinase activity"/>
    <property type="evidence" value="ECO:0007669"/>
    <property type="project" value="UniProtKB-EC"/>
</dbReference>
<keyword evidence="11" id="KW-1185">Reference proteome</keyword>
<feature type="compositionally biased region" description="Pro residues" evidence="8">
    <location>
        <begin position="594"/>
        <end position="605"/>
    </location>
</feature>
<feature type="compositionally biased region" description="Low complexity" evidence="8">
    <location>
        <begin position="183"/>
        <end position="230"/>
    </location>
</feature>
<dbReference type="AlphaFoldDB" id="A0A7Z0EKI0"/>
<evidence type="ECO:0000256" key="5">
    <source>
        <dbReference type="ARBA" id="ARBA00022692"/>
    </source>
</evidence>
<dbReference type="Pfam" id="PF02518">
    <property type="entry name" value="HATPase_c"/>
    <property type="match status" value="1"/>
</dbReference>
<dbReference type="Gene3D" id="3.30.565.10">
    <property type="entry name" value="Histidine kinase-like ATPase, C-terminal domain"/>
    <property type="match status" value="1"/>
</dbReference>
<organism evidence="10 11">
    <name type="scientific">Nocardiopsis aegyptia</name>
    <dbReference type="NCBI Taxonomy" id="220378"/>
    <lineage>
        <taxon>Bacteria</taxon>
        <taxon>Bacillati</taxon>
        <taxon>Actinomycetota</taxon>
        <taxon>Actinomycetes</taxon>
        <taxon>Streptosporangiales</taxon>
        <taxon>Nocardiopsidaceae</taxon>
        <taxon>Nocardiopsis</taxon>
    </lineage>
</organism>
<evidence type="ECO:0000256" key="8">
    <source>
        <dbReference type="SAM" id="MobiDB-lite"/>
    </source>
</evidence>
<dbReference type="Proteomes" id="UP000572051">
    <property type="component" value="Unassembled WGS sequence"/>
</dbReference>
<dbReference type="GO" id="GO:0005886">
    <property type="term" value="C:plasma membrane"/>
    <property type="evidence" value="ECO:0007669"/>
    <property type="project" value="TreeGrafter"/>
</dbReference>
<dbReference type="RefSeq" id="WP_312889166.1">
    <property type="nucleotide sequence ID" value="NZ_JACCFS010000001.1"/>
</dbReference>
<keyword evidence="7" id="KW-0472">Membrane</keyword>
<dbReference type="EC" id="2.7.13.3" evidence="2"/>
<feature type="compositionally biased region" description="Pro residues" evidence="8">
    <location>
        <begin position="383"/>
        <end position="393"/>
    </location>
</feature>
<keyword evidence="6 10" id="KW-0418">Kinase</keyword>
<gene>
    <name evidence="10" type="ORF">HNR10_001653</name>
</gene>
<feature type="region of interest" description="Disordered" evidence="8">
    <location>
        <begin position="973"/>
        <end position="1102"/>
    </location>
</feature>
<feature type="compositionally biased region" description="Basic and acidic residues" evidence="8">
    <location>
        <begin position="13"/>
        <end position="26"/>
    </location>
</feature>
<sequence length="1102" mass="114381">MHQPVHPHNPDPASERDRTTPVKNEDAAPTPPVGPFSGPAENGYRPAARVNVPNPYTRPLKVDDVDTGAHPVGQWRGVGLNEPEPRVVPVRAPESGSARARVGAQEAPAPVERTTGKGGGGDGDEAPAEAHEPRAETAAPGTPKPEEPTAAAPADRKPDEGSPASAKGEPSAPGAGDARSGSAAEPRTPGAPTAEPGPAKQPTSAASDGPKPAAGPAAPAKGDAQVSAPAEAREPRAETVAPGTPKAEQPTAAAPADRKPDERAPAPAKGDAQDSASVEPGPAKQPTAVAPVDGKSVPPVEPTAAKAEASGPGAGDGRSRPAAEPRTPSAPATSGPVKQPTAPADRKPAEGSAAPADRKPAERSPAPAAGAATAEPAGSAPRAPAPTVPPLRPARPRTRTDRGDRAGATADPAPRAGDTAPTAPDHTSTDDRSGRHGTRSPRVPAGQDGARPPEGAPPMADHTHTPSDEPGEQHERHRPHAADAPMGHQAADHTGWGHRPTGPAGPQAPGRPHHTYDEQGWRGPHGQQPAPPSPGRQGYQVPQEPTGLPQPPAGYGHGPQQYPPAPDPRGPWQDGQQPHGYPPPYPYGAYQQAVPPPPQPMPQYPVPYPAPHPIVTYQSAYPAPFQPPGYVLPGQPVVYPAPYQAHGQPIQHVIVLTPGQPPQVLTAEPVQDRSERQERQQHPERDDRSEEHAREGIEPAERPKALPRPEAPEAAAPSAPAPEAPKAESAPAVESAPAPDASASAIAEETEKILNEALAGLAMRDLSLVDALLEMVEELETDAKDPDLLDKLFQIDNFATRMRRNGENLLVLTGHDGGESDAHDEIVPLLDVARAATSEIKDYPRVRLGKLPQTSITGMAADDISHLLAELLDNATANSPEHSQVVISAREMDDGRLMMIVEDEGVGIPEHQLGELNERLSGSPRLDDDVPRHMGLYVASRIGRKHGLETRLESRAFRGVNAYTIIPKELLRVATPPTPGKPRTSAVPSTSGPSVGTGSQALTPPPVTGTNGVNGSSASKPTNGGDPSVTAAGLPRRSATPHGSPLRMMPHPKSVPPPSPPSDKPKLTGDARAEQIRDELGDFLDGEREAREESGGEEGGTT</sequence>
<feature type="compositionally biased region" description="Low complexity" evidence="8">
    <location>
        <begin position="406"/>
        <end position="425"/>
    </location>
</feature>
<feature type="compositionally biased region" description="Low complexity" evidence="8">
    <location>
        <begin position="987"/>
        <end position="999"/>
    </location>
</feature>